<organism evidence="2 3">
    <name type="scientific">Streptomyces lucensis JCM 4490</name>
    <dbReference type="NCBI Taxonomy" id="1306176"/>
    <lineage>
        <taxon>Bacteria</taxon>
        <taxon>Bacillati</taxon>
        <taxon>Actinomycetota</taxon>
        <taxon>Actinomycetes</taxon>
        <taxon>Kitasatosporales</taxon>
        <taxon>Streptomycetaceae</taxon>
        <taxon>Streptomyces</taxon>
    </lineage>
</organism>
<reference evidence="2" key="1">
    <citation type="journal article" date="2014" name="Int. J. Syst. Evol. Microbiol.">
        <title>Complete genome sequence of Corynebacterium casei LMG S-19264T (=DSM 44701T), isolated from a smear-ripened cheese.</title>
        <authorList>
            <consortium name="US DOE Joint Genome Institute (JGI-PGF)"/>
            <person name="Walter F."/>
            <person name="Albersmeier A."/>
            <person name="Kalinowski J."/>
            <person name="Ruckert C."/>
        </authorList>
    </citation>
    <scope>NUCLEOTIDE SEQUENCE</scope>
    <source>
        <strain evidence="2">JCM 4490</strain>
    </source>
</reference>
<name>A0A918IZY3_9ACTN</name>
<dbReference type="AlphaFoldDB" id="A0A918IZY3"/>
<accession>A0A918IZY3</accession>
<proteinExistence type="predicted"/>
<evidence type="ECO:0000313" key="3">
    <source>
        <dbReference type="Proteomes" id="UP000620224"/>
    </source>
</evidence>
<feature type="region of interest" description="Disordered" evidence="1">
    <location>
        <begin position="73"/>
        <end position="96"/>
    </location>
</feature>
<dbReference type="EMBL" id="BMUE01000002">
    <property type="protein sequence ID" value="GGW39599.1"/>
    <property type="molecule type" value="Genomic_DNA"/>
</dbReference>
<keyword evidence="3" id="KW-1185">Reference proteome</keyword>
<evidence type="ECO:0000313" key="2">
    <source>
        <dbReference type="EMBL" id="GGW39599.1"/>
    </source>
</evidence>
<evidence type="ECO:0000256" key="1">
    <source>
        <dbReference type="SAM" id="MobiDB-lite"/>
    </source>
</evidence>
<dbReference type="Proteomes" id="UP000620224">
    <property type="component" value="Unassembled WGS sequence"/>
</dbReference>
<gene>
    <name evidence="2" type="ORF">GCM10010503_14890</name>
</gene>
<sequence length="96" mass="10414">MIGGFATWRNIPITFDQADTGSATVQVANYLRVTPNTSSSPVGPNIEIGLYAKEDGEDHPQLRAALVRADHQWRPYEGHHGRGPPGTSRTSVTTLT</sequence>
<reference evidence="2" key="2">
    <citation type="submission" date="2020-09" db="EMBL/GenBank/DDBJ databases">
        <authorList>
            <person name="Sun Q."/>
            <person name="Ohkuma M."/>
        </authorList>
    </citation>
    <scope>NUCLEOTIDE SEQUENCE</scope>
    <source>
        <strain evidence="2">JCM 4490</strain>
    </source>
</reference>
<comment type="caution">
    <text evidence="2">The sequence shown here is derived from an EMBL/GenBank/DDBJ whole genome shotgun (WGS) entry which is preliminary data.</text>
</comment>
<protein>
    <submittedName>
        <fullName evidence="2">Uncharacterized protein</fullName>
    </submittedName>
</protein>
<feature type="compositionally biased region" description="Polar residues" evidence="1">
    <location>
        <begin position="87"/>
        <end position="96"/>
    </location>
</feature>